<evidence type="ECO:0000313" key="1">
    <source>
        <dbReference type="EMBL" id="EWC47059.1"/>
    </source>
</evidence>
<evidence type="ECO:0000313" key="2">
    <source>
        <dbReference type="Proteomes" id="UP000024837"/>
    </source>
</evidence>
<gene>
    <name evidence="1" type="ORF">DRE_03821</name>
</gene>
<dbReference type="AlphaFoldDB" id="W7HUB4"/>
<accession>W7HUB4</accession>
<keyword evidence="2" id="KW-1185">Reference proteome</keyword>
<sequence length="49" mass="5345">MSTVEFSSGLLERVKATALRHSLSIHQDKANNLLLHKASSCTSTSQFQA</sequence>
<organism evidence="1 2">
    <name type="scientific">Drechslerella stenobrocha 248</name>
    <dbReference type="NCBI Taxonomy" id="1043628"/>
    <lineage>
        <taxon>Eukaryota</taxon>
        <taxon>Fungi</taxon>
        <taxon>Dikarya</taxon>
        <taxon>Ascomycota</taxon>
        <taxon>Pezizomycotina</taxon>
        <taxon>Orbiliomycetes</taxon>
        <taxon>Orbiliales</taxon>
        <taxon>Orbiliaceae</taxon>
        <taxon>Drechslerella</taxon>
    </lineage>
</organism>
<reference evidence="1 2" key="1">
    <citation type="submission" date="2013-05" db="EMBL/GenBank/DDBJ databases">
        <title>Drechslerella stenobrocha genome reveals carnivorous origination and mechanical trapping mechanism of predatory fungi.</title>
        <authorList>
            <person name="Liu X."/>
            <person name="Zhang W."/>
            <person name="Liu K."/>
        </authorList>
    </citation>
    <scope>NUCLEOTIDE SEQUENCE [LARGE SCALE GENOMIC DNA]</scope>
    <source>
        <strain evidence="1 2">248</strain>
    </source>
</reference>
<proteinExistence type="predicted"/>
<protein>
    <submittedName>
        <fullName evidence="1">Uncharacterized protein</fullName>
    </submittedName>
</protein>
<dbReference type="EMBL" id="KI966413">
    <property type="protein sequence ID" value="EWC47059.1"/>
    <property type="molecule type" value="Genomic_DNA"/>
</dbReference>
<name>W7HUB4_9PEZI</name>
<dbReference type="Proteomes" id="UP000024837">
    <property type="component" value="Unassembled WGS sequence"/>
</dbReference>
<dbReference type="HOGENOM" id="CLU_3143040_0_0_1"/>